<dbReference type="EMBL" id="QGKV02000299">
    <property type="protein sequence ID" value="KAF3595386.1"/>
    <property type="molecule type" value="Genomic_DNA"/>
</dbReference>
<feature type="region of interest" description="Disordered" evidence="1">
    <location>
        <begin position="224"/>
        <end position="305"/>
    </location>
</feature>
<evidence type="ECO:0000313" key="2">
    <source>
        <dbReference type="EMBL" id="KAF3595386.1"/>
    </source>
</evidence>
<proteinExistence type="predicted"/>
<sequence>MEESPQDKATADNTLEADQSADDQNEVSYVNGQGWQFKNYHPNPNVRNNPHLYNYPKLDAPTDNTKNNQGQNAGYQKGYNQNHLGKTYVLIQAQHNQFQNHKQLTNQQVTPTATTAPQDELKILAMMIQQLLQGHQMQGKALNNVTTDIKTRMNHMFNDLSTKYDNVASHMRQMDIQIAQTAESVKRQQGTLPGKMDKNPKECNAVELRSGKQLFDLAPRKFTAAEKGKHKESEQPPSDAPIAENKEEQPVEINPSETKQPAEVVRPSPEHVPAREYVPKVPYPVPAKATHKDREEMKFGTTEGLFPLRNKPTLVLQLSTKQGDKSNSHTIAHANRDS</sequence>
<comment type="caution">
    <text evidence="2">The sequence shown here is derived from an EMBL/GenBank/DDBJ whole genome shotgun (WGS) entry which is preliminary data.</text>
</comment>
<accession>A0ABQ7EFW8</accession>
<keyword evidence="3" id="KW-1185">Reference proteome</keyword>
<protein>
    <submittedName>
        <fullName evidence="2">Uncharacterized protein</fullName>
    </submittedName>
</protein>
<reference evidence="2 3" key="1">
    <citation type="journal article" date="2020" name="BMC Genomics">
        <title>Intraspecific diversification of the crop wild relative Brassica cretica Lam. using demographic model selection.</title>
        <authorList>
            <person name="Kioukis A."/>
            <person name="Michalopoulou V.A."/>
            <person name="Briers L."/>
            <person name="Pirintsos S."/>
            <person name="Studholme D.J."/>
            <person name="Pavlidis P."/>
            <person name="Sarris P.F."/>
        </authorList>
    </citation>
    <scope>NUCLEOTIDE SEQUENCE [LARGE SCALE GENOMIC DNA]</scope>
    <source>
        <strain evidence="3">cv. PFS-1207/04</strain>
    </source>
</reference>
<evidence type="ECO:0000256" key="1">
    <source>
        <dbReference type="SAM" id="MobiDB-lite"/>
    </source>
</evidence>
<feature type="compositionally biased region" description="Basic and acidic residues" evidence="1">
    <location>
        <begin position="268"/>
        <end position="278"/>
    </location>
</feature>
<feature type="compositionally biased region" description="Basic and acidic residues" evidence="1">
    <location>
        <begin position="1"/>
        <end position="10"/>
    </location>
</feature>
<feature type="compositionally biased region" description="Basic and acidic residues" evidence="1">
    <location>
        <begin position="224"/>
        <end position="234"/>
    </location>
</feature>
<feature type="compositionally biased region" description="Polar residues" evidence="1">
    <location>
        <begin position="62"/>
        <end position="74"/>
    </location>
</feature>
<evidence type="ECO:0000313" key="3">
    <source>
        <dbReference type="Proteomes" id="UP000266723"/>
    </source>
</evidence>
<feature type="region of interest" description="Disordered" evidence="1">
    <location>
        <begin position="1"/>
        <end position="74"/>
    </location>
</feature>
<dbReference type="Proteomes" id="UP000266723">
    <property type="component" value="Unassembled WGS sequence"/>
</dbReference>
<gene>
    <name evidence="2" type="ORF">DY000_02021764</name>
</gene>
<feature type="compositionally biased region" description="Polar residues" evidence="1">
    <location>
        <begin position="26"/>
        <end position="36"/>
    </location>
</feature>
<feature type="region of interest" description="Disordered" evidence="1">
    <location>
        <begin position="319"/>
        <end position="338"/>
    </location>
</feature>
<name>A0ABQ7EFW8_BRACR</name>
<organism evidence="2 3">
    <name type="scientific">Brassica cretica</name>
    <name type="common">Mustard</name>
    <dbReference type="NCBI Taxonomy" id="69181"/>
    <lineage>
        <taxon>Eukaryota</taxon>
        <taxon>Viridiplantae</taxon>
        <taxon>Streptophyta</taxon>
        <taxon>Embryophyta</taxon>
        <taxon>Tracheophyta</taxon>
        <taxon>Spermatophyta</taxon>
        <taxon>Magnoliopsida</taxon>
        <taxon>eudicotyledons</taxon>
        <taxon>Gunneridae</taxon>
        <taxon>Pentapetalae</taxon>
        <taxon>rosids</taxon>
        <taxon>malvids</taxon>
        <taxon>Brassicales</taxon>
        <taxon>Brassicaceae</taxon>
        <taxon>Brassiceae</taxon>
        <taxon>Brassica</taxon>
    </lineage>
</organism>